<feature type="domain" description="Phosphoribosyltransferase" evidence="11">
    <location>
        <begin position="157"/>
        <end position="250"/>
    </location>
</feature>
<feature type="domain" description="Ribose-phosphate pyrophosphokinase N-terminal" evidence="12">
    <location>
        <begin position="4"/>
        <end position="119"/>
    </location>
</feature>
<dbReference type="InterPro" id="IPR029099">
    <property type="entry name" value="Pribosyltran_N"/>
</dbReference>
<organism evidence="13 14">
    <name type="scientific">Rickettsia massiliae (strain Mtu5)</name>
    <dbReference type="NCBI Taxonomy" id="416276"/>
    <lineage>
        <taxon>Bacteria</taxon>
        <taxon>Pseudomonadati</taxon>
        <taxon>Pseudomonadota</taxon>
        <taxon>Alphaproteobacteria</taxon>
        <taxon>Rickettsiales</taxon>
        <taxon>Rickettsiaceae</taxon>
        <taxon>Rickettsieae</taxon>
        <taxon>Rickettsia</taxon>
        <taxon>spotted fever group</taxon>
    </lineage>
</organism>
<dbReference type="InterPro" id="IPR005946">
    <property type="entry name" value="Rib-P_diPkinase"/>
</dbReference>
<dbReference type="GO" id="GO:0004749">
    <property type="term" value="F:ribose phosphate diphosphokinase activity"/>
    <property type="evidence" value="ECO:0007669"/>
    <property type="project" value="UniProtKB-EC"/>
</dbReference>
<dbReference type="SMART" id="SM01400">
    <property type="entry name" value="Pribosyltran_N"/>
    <property type="match status" value="1"/>
</dbReference>
<gene>
    <name evidence="13" type="primary">prs</name>
    <name evidence="13" type="ordered locus">RMA_0133</name>
</gene>
<evidence type="ECO:0000259" key="12">
    <source>
        <dbReference type="Pfam" id="PF13793"/>
    </source>
</evidence>
<dbReference type="GO" id="GO:0005737">
    <property type="term" value="C:cytoplasm"/>
    <property type="evidence" value="ECO:0007669"/>
    <property type="project" value="TreeGrafter"/>
</dbReference>
<reference evidence="13 14" key="1">
    <citation type="journal article" date="2007" name="Genome Res.">
        <title>Lateral gene transfer between obligate intracellular bacteria: evidence from the Rickettsia massiliae genome.</title>
        <authorList>
            <person name="Blanc G."/>
            <person name="Ogata H."/>
            <person name="Robert C."/>
            <person name="Audic S."/>
            <person name="Claverie J.-M."/>
            <person name="Raoult D."/>
        </authorList>
    </citation>
    <scope>NUCLEOTIDE SEQUENCE [LARGE SCALE GENOMIC DNA]</scope>
    <source>
        <strain evidence="14">Mtu5</strain>
    </source>
</reference>
<dbReference type="GO" id="GO:0006015">
    <property type="term" value="P:5-phosphoribose 1-diphosphate biosynthetic process"/>
    <property type="evidence" value="ECO:0007669"/>
    <property type="project" value="TreeGrafter"/>
</dbReference>
<dbReference type="GO" id="GO:0006164">
    <property type="term" value="P:purine nucleotide biosynthetic process"/>
    <property type="evidence" value="ECO:0007669"/>
    <property type="project" value="TreeGrafter"/>
</dbReference>
<keyword evidence="8" id="KW-0460">Magnesium</keyword>
<dbReference type="EMBL" id="CP000683">
    <property type="protein sequence ID" value="ABV84435.1"/>
    <property type="molecule type" value="Genomic_DNA"/>
</dbReference>
<keyword evidence="6" id="KW-0418">Kinase</keyword>
<evidence type="ECO:0000256" key="3">
    <source>
        <dbReference type="ARBA" id="ARBA00022723"/>
    </source>
</evidence>
<dbReference type="CDD" id="cd06223">
    <property type="entry name" value="PRTases_typeI"/>
    <property type="match status" value="1"/>
</dbReference>
<evidence type="ECO:0000256" key="2">
    <source>
        <dbReference type="ARBA" id="ARBA00022679"/>
    </source>
</evidence>
<dbReference type="NCBIfam" id="TIGR01045">
    <property type="entry name" value="RPE1"/>
    <property type="match status" value="1"/>
</dbReference>
<evidence type="ECO:0000313" key="13">
    <source>
        <dbReference type="EMBL" id="ABV84435.1"/>
    </source>
</evidence>
<keyword evidence="14" id="KW-1185">Reference proteome</keyword>
<dbReference type="InterPro" id="IPR005728">
    <property type="entry name" value="RPE1"/>
</dbReference>
<name>A8F0J9_RICM5</name>
<keyword evidence="4 10" id="KW-0545">Nucleotide biosynthesis</keyword>
<dbReference type="EC" id="2.7.6.1" evidence="1"/>
<evidence type="ECO:0000256" key="1">
    <source>
        <dbReference type="ARBA" id="ARBA00013247"/>
    </source>
</evidence>
<dbReference type="GO" id="GO:0016301">
    <property type="term" value="F:kinase activity"/>
    <property type="evidence" value="ECO:0007669"/>
    <property type="project" value="UniProtKB-KW"/>
</dbReference>
<evidence type="ECO:0000256" key="7">
    <source>
        <dbReference type="ARBA" id="ARBA00022840"/>
    </source>
</evidence>
<dbReference type="KEGG" id="rms:RMA_0133"/>
<dbReference type="Pfam" id="PF00156">
    <property type="entry name" value="Pribosyltran"/>
    <property type="match status" value="1"/>
</dbReference>
<dbReference type="FunFam" id="3.40.50.2020:FF:000007">
    <property type="entry name" value="Ribose-phosphate pyrophosphokinase"/>
    <property type="match status" value="1"/>
</dbReference>
<dbReference type="NCBIfam" id="TIGR01251">
    <property type="entry name" value="ribP_PPkin"/>
    <property type="match status" value="1"/>
</dbReference>
<comment type="catalytic activity">
    <reaction evidence="9">
        <text>D-ribose 5-phosphate + ATP = 5-phospho-alpha-D-ribose 1-diphosphate + AMP + H(+)</text>
        <dbReference type="Rhea" id="RHEA:15609"/>
        <dbReference type="ChEBI" id="CHEBI:15378"/>
        <dbReference type="ChEBI" id="CHEBI:30616"/>
        <dbReference type="ChEBI" id="CHEBI:58017"/>
        <dbReference type="ChEBI" id="CHEBI:78346"/>
        <dbReference type="ChEBI" id="CHEBI:456215"/>
        <dbReference type="EC" id="2.7.6.1"/>
    </reaction>
</comment>
<evidence type="ECO:0000313" key="14">
    <source>
        <dbReference type="Proteomes" id="UP000001311"/>
    </source>
</evidence>
<dbReference type="GO" id="GO:0000287">
    <property type="term" value="F:magnesium ion binding"/>
    <property type="evidence" value="ECO:0007669"/>
    <property type="project" value="InterPro"/>
</dbReference>
<dbReference type="SUPFAM" id="SSF53271">
    <property type="entry name" value="PRTase-like"/>
    <property type="match status" value="2"/>
</dbReference>
<sequence>MTHMKILAGSSNKLLATRLAIALNIKYIEPKITYFNDSEIKVEIQKSFHNEDIIIVQSTSKPVNERLIELFLLVDAAKKAGANRIILVMPYFGYARQDNINSQNIIPAKLIADFLEKLGVNHVITIDLHSDKIEKFFNIPVSNLEPINLYIPFLRTYSNFVIVAPDKGSINRVQKISNLLNIDSAYINKERDINNNCEMISITGSVEGKNCILIDDIIDSGETIVKAARFLKEHSALSVSAFITHAVLSAGSKNSIIDLLENEANKEEFVGNTEHSTAAYTLVREDASTGLTYKLPLEASYARGLLDNIFITDTIETSDLSTKFYIILPVLPIIVKELINIL</sequence>
<evidence type="ECO:0000256" key="9">
    <source>
        <dbReference type="ARBA" id="ARBA00049535"/>
    </source>
</evidence>
<dbReference type="Pfam" id="PF13793">
    <property type="entry name" value="Pribosyltran_N"/>
    <property type="match status" value="1"/>
</dbReference>
<keyword evidence="2" id="KW-0808">Transferase</keyword>
<keyword evidence="5" id="KW-0547">Nucleotide-binding</keyword>
<dbReference type="InterPro" id="IPR000836">
    <property type="entry name" value="PRTase_dom"/>
</dbReference>
<dbReference type="PANTHER" id="PTHR10210">
    <property type="entry name" value="RIBOSE-PHOSPHATE DIPHOSPHOKINASE FAMILY MEMBER"/>
    <property type="match status" value="1"/>
</dbReference>
<dbReference type="Proteomes" id="UP000001311">
    <property type="component" value="Chromosome"/>
</dbReference>
<dbReference type="AlphaFoldDB" id="A8F0J9"/>
<evidence type="ECO:0000256" key="4">
    <source>
        <dbReference type="ARBA" id="ARBA00022727"/>
    </source>
</evidence>
<evidence type="ECO:0000256" key="8">
    <source>
        <dbReference type="ARBA" id="ARBA00022842"/>
    </source>
</evidence>
<keyword evidence="7" id="KW-0067">ATP-binding</keyword>
<evidence type="ECO:0000256" key="5">
    <source>
        <dbReference type="ARBA" id="ARBA00022741"/>
    </source>
</evidence>
<keyword evidence="3" id="KW-0479">Metal-binding</keyword>
<dbReference type="PANTHER" id="PTHR10210:SF32">
    <property type="entry name" value="RIBOSE-PHOSPHATE PYROPHOSPHOKINASE 2"/>
    <property type="match status" value="1"/>
</dbReference>
<proteinExistence type="inferred from homology"/>
<dbReference type="HOGENOM" id="CLU_033546_2_0_5"/>
<evidence type="ECO:0000259" key="11">
    <source>
        <dbReference type="Pfam" id="PF00156"/>
    </source>
</evidence>
<evidence type="ECO:0000256" key="6">
    <source>
        <dbReference type="ARBA" id="ARBA00022777"/>
    </source>
</evidence>
<protein>
    <recommendedName>
        <fullName evidence="1">ribose-phosphate diphosphokinase</fullName>
        <ecNumber evidence="1">2.7.6.1</ecNumber>
    </recommendedName>
</protein>
<dbReference type="Gene3D" id="3.40.50.2020">
    <property type="match status" value="2"/>
</dbReference>
<accession>A8F0J9</accession>
<dbReference type="GO" id="GO:0005524">
    <property type="term" value="F:ATP binding"/>
    <property type="evidence" value="ECO:0007669"/>
    <property type="project" value="UniProtKB-KW"/>
</dbReference>
<comment type="similarity">
    <text evidence="10">Belongs to the ribose-phosphate pyrophosphokinase family.</text>
</comment>
<dbReference type="GO" id="GO:0002189">
    <property type="term" value="C:ribose phosphate diphosphokinase complex"/>
    <property type="evidence" value="ECO:0007669"/>
    <property type="project" value="TreeGrafter"/>
</dbReference>
<dbReference type="InterPro" id="IPR029057">
    <property type="entry name" value="PRTase-like"/>
</dbReference>
<evidence type="ECO:0000256" key="10">
    <source>
        <dbReference type="RuleBase" id="RU004324"/>
    </source>
</evidence>